<evidence type="ECO:0000256" key="2">
    <source>
        <dbReference type="ARBA" id="ARBA00022679"/>
    </source>
</evidence>
<dbReference type="InterPro" id="IPR023296">
    <property type="entry name" value="Glyco_hydro_beta-prop_sf"/>
</dbReference>
<dbReference type="Pfam" id="PF04041">
    <property type="entry name" value="Glyco_hydro_130"/>
    <property type="match status" value="1"/>
</dbReference>
<proteinExistence type="predicted"/>
<gene>
    <name evidence="3" type="ORF">LCGC14_1003810</name>
</gene>
<dbReference type="EMBL" id="LAZR01003895">
    <property type="protein sequence ID" value="KKN13698.1"/>
    <property type="molecule type" value="Genomic_DNA"/>
</dbReference>
<evidence type="ECO:0008006" key="4">
    <source>
        <dbReference type="Google" id="ProtNLM"/>
    </source>
</evidence>
<dbReference type="PANTHER" id="PTHR34106">
    <property type="entry name" value="GLYCOSIDASE"/>
    <property type="match status" value="1"/>
</dbReference>
<dbReference type="CDD" id="cd18615">
    <property type="entry name" value="GH130"/>
    <property type="match status" value="1"/>
</dbReference>
<keyword evidence="2" id="KW-0808">Transferase</keyword>
<dbReference type="InterPro" id="IPR007184">
    <property type="entry name" value="Mannoside_phosphorylase"/>
</dbReference>
<dbReference type="PIRSF" id="PIRSF016202">
    <property type="entry name" value="PH1107"/>
    <property type="match status" value="1"/>
</dbReference>
<comment type="caution">
    <text evidence="3">The sequence shown here is derived from an EMBL/GenBank/DDBJ whole genome shotgun (WGS) entry which is preliminary data.</text>
</comment>
<dbReference type="SUPFAM" id="SSF75005">
    <property type="entry name" value="Arabinanase/levansucrase/invertase"/>
    <property type="match status" value="1"/>
</dbReference>
<accession>A0A0F9R8C9</accession>
<evidence type="ECO:0000256" key="1">
    <source>
        <dbReference type="ARBA" id="ARBA00022676"/>
    </source>
</evidence>
<dbReference type="PANTHER" id="PTHR34106:SF5">
    <property type="entry name" value="GLYCOSIDASE"/>
    <property type="match status" value="1"/>
</dbReference>
<sequence length="318" mass="35984">MYKSTSSKTPNSLFRRYSDNPILTPTTWPYPVNAVFNPGATEFKGETLLLVRVEDMRGFSHLAIARSKDGKRNWRISDHPVLCRDEKAGEEQYGLEDPRIVWLKEEEKYAITYVCFSRGGPLVSLAMTKDFETFERVGPLLPPEDKDASLFPRCFKGRFALIHRPIIRGEAHIWISFSPDLKHWGDHRVLIPIRPGWWDSRGVGLGAQPIETPEGWLIVYHGVREAASGSIYRVGLALLDLEEPWKLRFRSQEWVLGPSAPYEQMGDVPGVVFPAGAVLDKETKSLRLYYGAADKVVALATADLNELLSFLKKASNRL</sequence>
<organism evidence="3">
    <name type="scientific">marine sediment metagenome</name>
    <dbReference type="NCBI Taxonomy" id="412755"/>
    <lineage>
        <taxon>unclassified sequences</taxon>
        <taxon>metagenomes</taxon>
        <taxon>ecological metagenomes</taxon>
    </lineage>
</organism>
<protein>
    <recommendedName>
        <fullName evidence="4">Glycosidase</fullName>
    </recommendedName>
</protein>
<evidence type="ECO:0000313" key="3">
    <source>
        <dbReference type="EMBL" id="KKN13698.1"/>
    </source>
</evidence>
<keyword evidence="1" id="KW-0328">Glycosyltransferase</keyword>
<name>A0A0F9R8C9_9ZZZZ</name>
<dbReference type="Gene3D" id="2.115.10.20">
    <property type="entry name" value="Glycosyl hydrolase domain, family 43"/>
    <property type="match status" value="1"/>
</dbReference>
<dbReference type="AlphaFoldDB" id="A0A0F9R8C9"/>
<dbReference type="GO" id="GO:0016757">
    <property type="term" value="F:glycosyltransferase activity"/>
    <property type="evidence" value="ECO:0007669"/>
    <property type="project" value="UniProtKB-KW"/>
</dbReference>
<reference evidence="3" key="1">
    <citation type="journal article" date="2015" name="Nature">
        <title>Complex archaea that bridge the gap between prokaryotes and eukaryotes.</title>
        <authorList>
            <person name="Spang A."/>
            <person name="Saw J.H."/>
            <person name="Jorgensen S.L."/>
            <person name="Zaremba-Niedzwiedzka K."/>
            <person name="Martijn J."/>
            <person name="Lind A.E."/>
            <person name="van Eijk R."/>
            <person name="Schleper C."/>
            <person name="Guy L."/>
            <person name="Ettema T.J."/>
        </authorList>
    </citation>
    <scope>NUCLEOTIDE SEQUENCE</scope>
</reference>